<accession>A0A507BG79</accession>
<dbReference type="GeneID" id="41970322"/>
<dbReference type="AlphaFoldDB" id="A0A507BG79"/>
<evidence type="ECO:0000313" key="3">
    <source>
        <dbReference type="Proteomes" id="UP000319257"/>
    </source>
</evidence>
<keyword evidence="3" id="KW-1185">Reference proteome</keyword>
<dbReference type="InParanoid" id="A0A507BG79"/>
<feature type="region of interest" description="Disordered" evidence="1">
    <location>
        <begin position="19"/>
        <end position="90"/>
    </location>
</feature>
<gene>
    <name evidence="2" type="ORF">E0L32_002875</name>
</gene>
<comment type="caution">
    <text evidence="2">The sequence shown here is derived from an EMBL/GenBank/DDBJ whole genome shotgun (WGS) entry which is preliminary data.</text>
</comment>
<feature type="compositionally biased region" description="Basic and acidic residues" evidence="1">
    <location>
        <begin position="60"/>
        <end position="88"/>
    </location>
</feature>
<dbReference type="RefSeq" id="XP_030999485.1">
    <property type="nucleotide sequence ID" value="XM_031137112.1"/>
</dbReference>
<dbReference type="Proteomes" id="UP000319257">
    <property type="component" value="Unassembled WGS sequence"/>
</dbReference>
<organism evidence="2 3">
    <name type="scientific">Thyridium curvatum</name>
    <dbReference type="NCBI Taxonomy" id="1093900"/>
    <lineage>
        <taxon>Eukaryota</taxon>
        <taxon>Fungi</taxon>
        <taxon>Dikarya</taxon>
        <taxon>Ascomycota</taxon>
        <taxon>Pezizomycotina</taxon>
        <taxon>Sordariomycetes</taxon>
        <taxon>Sordariomycetidae</taxon>
        <taxon>Thyridiales</taxon>
        <taxon>Thyridiaceae</taxon>
        <taxon>Thyridium</taxon>
    </lineage>
</organism>
<protein>
    <submittedName>
        <fullName evidence="2">Uncharacterized protein</fullName>
    </submittedName>
</protein>
<evidence type="ECO:0000313" key="2">
    <source>
        <dbReference type="EMBL" id="TPX17774.1"/>
    </source>
</evidence>
<evidence type="ECO:0000256" key="1">
    <source>
        <dbReference type="SAM" id="MobiDB-lite"/>
    </source>
</evidence>
<reference evidence="2 3" key="1">
    <citation type="submission" date="2019-06" db="EMBL/GenBank/DDBJ databases">
        <title>Draft genome sequence of the filamentous fungus Phialemoniopsis curvata isolated from diesel fuel.</title>
        <authorList>
            <person name="Varaljay V.A."/>
            <person name="Lyon W.J."/>
            <person name="Crouch A.L."/>
            <person name="Drake C.E."/>
            <person name="Hollomon J.M."/>
            <person name="Nadeau L.J."/>
            <person name="Nunn H.S."/>
            <person name="Stevenson B.S."/>
            <person name="Bojanowski C.L."/>
            <person name="Crookes-Goodson W.J."/>
        </authorList>
    </citation>
    <scope>NUCLEOTIDE SEQUENCE [LARGE SCALE GENOMIC DNA]</scope>
    <source>
        <strain evidence="2 3">D216</strain>
    </source>
</reference>
<sequence>MYAISAALLGLFAMHNPHAHNHPRRNLPGDPRPHPDRDIHDHHDRHEHNDLGLGLGVDLDGDKDRDPDHDGHVHNRLDDDGPRHHDGSLRGARLPHARLHGHGLQDLLRARVHHHRRGDEVVRVPGRAGDDDDGLPLRQGRLVQQDRVQDRVRYQDGGVLANPEIA</sequence>
<dbReference type="EMBL" id="SKBQ01000012">
    <property type="protein sequence ID" value="TPX17774.1"/>
    <property type="molecule type" value="Genomic_DNA"/>
</dbReference>
<name>A0A507BG79_9PEZI</name>
<feature type="compositionally biased region" description="Basic and acidic residues" evidence="1">
    <location>
        <begin position="31"/>
        <end position="50"/>
    </location>
</feature>
<proteinExistence type="predicted"/>